<dbReference type="KEGG" id="nlo:107217757"/>
<accession>A0A6J0B7A1</accession>
<dbReference type="GO" id="GO:0005737">
    <property type="term" value="C:cytoplasm"/>
    <property type="evidence" value="ECO:0007669"/>
    <property type="project" value="InterPro"/>
</dbReference>
<dbReference type="CTD" id="45021"/>
<keyword evidence="3" id="KW-0862">Zinc</keyword>
<evidence type="ECO:0000256" key="4">
    <source>
        <dbReference type="PROSITE-ProRule" id="PRU00134"/>
    </source>
</evidence>
<evidence type="ECO:0000313" key="6">
    <source>
        <dbReference type="Proteomes" id="UP000829291"/>
    </source>
</evidence>
<dbReference type="PANTHER" id="PTHR12298:SF4">
    <property type="entry name" value="PROGRAMMED CELL DEATH PROTEIN 2"/>
    <property type="match status" value="1"/>
</dbReference>
<proteinExistence type="predicted"/>
<dbReference type="OrthoDB" id="443682at2759"/>
<dbReference type="GO" id="GO:0005634">
    <property type="term" value="C:nucleus"/>
    <property type="evidence" value="ECO:0007669"/>
    <property type="project" value="TreeGrafter"/>
</dbReference>
<dbReference type="InterPro" id="IPR007320">
    <property type="entry name" value="PDCD2_C"/>
</dbReference>
<keyword evidence="2 4" id="KW-0863">Zinc-finger</keyword>
<protein>
    <submittedName>
        <fullName evidence="7">Programmed cell death protein 2</fullName>
    </submittedName>
</protein>
<keyword evidence="6" id="KW-1185">Reference proteome</keyword>
<dbReference type="RefSeq" id="XP_015510889.1">
    <property type="nucleotide sequence ID" value="XM_015655403.2"/>
</dbReference>
<dbReference type="Pfam" id="PF04194">
    <property type="entry name" value="PDCD2_C"/>
    <property type="match status" value="1"/>
</dbReference>
<dbReference type="GO" id="GO:0008270">
    <property type="term" value="F:zinc ion binding"/>
    <property type="evidence" value="ECO:0007669"/>
    <property type="project" value="UniProtKB-KW"/>
</dbReference>
<evidence type="ECO:0000256" key="1">
    <source>
        <dbReference type="ARBA" id="ARBA00022723"/>
    </source>
</evidence>
<sequence length="358" mass="41716">MENKIGRIDIGFIEDCEEWRLASRFFPSKVGGKPAWLNLKDIPRKEDVECQFCKQPCIFLMQIYAPYENNAKAFHRTIFIFICRNPKCCKPNNNSNLKVFRSQLEKDNKFYPSNPPIESEEWRPDITTETWTKSCYVCGLNAPSHCSKCKKVNYCSREHQVYDWTHGHKIYCGMSWDAAKSNLLLPEYEIVVETEENDDQLSGSENVVDENQEIIEYEKLIVHNEAGTLQNEDNVDADLLKMSAANEDEVFFEFTTTVKKYPDQILRYERGGNVLYISSENQVQEIPDCRECGSERQFEFQIMPQLLNYLQFEDTLESLDWGILAIFTCKNSCETANGYVTEYVWKQDIVDAENKESL</sequence>
<dbReference type="GeneID" id="107217757"/>
<reference evidence="7" key="1">
    <citation type="submission" date="2025-08" db="UniProtKB">
        <authorList>
            <consortium name="RefSeq"/>
        </authorList>
    </citation>
    <scope>IDENTIFICATION</scope>
    <source>
        <tissue evidence="7">Thorax and Abdomen</tissue>
    </source>
</reference>
<dbReference type="InParanoid" id="A0A6J0B7A1"/>
<dbReference type="PROSITE" id="PS50865">
    <property type="entry name" value="ZF_MYND_2"/>
    <property type="match status" value="1"/>
</dbReference>
<dbReference type="SUPFAM" id="SSF144232">
    <property type="entry name" value="HIT/MYND zinc finger-like"/>
    <property type="match status" value="1"/>
</dbReference>
<dbReference type="Gene3D" id="6.10.140.2220">
    <property type="match status" value="1"/>
</dbReference>
<evidence type="ECO:0000256" key="2">
    <source>
        <dbReference type="ARBA" id="ARBA00022771"/>
    </source>
</evidence>
<evidence type="ECO:0000259" key="5">
    <source>
        <dbReference type="PROSITE" id="PS50865"/>
    </source>
</evidence>
<feature type="domain" description="MYND-type" evidence="5">
    <location>
        <begin position="135"/>
        <end position="172"/>
    </location>
</feature>
<dbReference type="PROSITE" id="PS01360">
    <property type="entry name" value="ZF_MYND_1"/>
    <property type="match status" value="1"/>
</dbReference>
<keyword evidence="1" id="KW-0479">Metal-binding</keyword>
<gene>
    <name evidence="7" type="primary">LOC107217757</name>
</gene>
<dbReference type="Proteomes" id="UP000829291">
    <property type="component" value="Chromosome 6"/>
</dbReference>
<dbReference type="FunCoup" id="A0A6J0B7A1">
    <property type="interactions" value="2172"/>
</dbReference>
<organism evidence="7">
    <name type="scientific">Neodiprion lecontei</name>
    <name type="common">Redheaded pine sawfly</name>
    <dbReference type="NCBI Taxonomy" id="441921"/>
    <lineage>
        <taxon>Eukaryota</taxon>
        <taxon>Metazoa</taxon>
        <taxon>Ecdysozoa</taxon>
        <taxon>Arthropoda</taxon>
        <taxon>Hexapoda</taxon>
        <taxon>Insecta</taxon>
        <taxon>Pterygota</taxon>
        <taxon>Neoptera</taxon>
        <taxon>Endopterygota</taxon>
        <taxon>Hymenoptera</taxon>
        <taxon>Tenthredinoidea</taxon>
        <taxon>Diprionidae</taxon>
        <taxon>Diprioninae</taxon>
        <taxon>Neodiprion</taxon>
    </lineage>
</organism>
<name>A0A6J0B7A1_NEOLC</name>
<dbReference type="AlphaFoldDB" id="A0A6J0B7A1"/>
<evidence type="ECO:0000313" key="7">
    <source>
        <dbReference type="RefSeq" id="XP_015510889.1"/>
    </source>
</evidence>
<dbReference type="InterPro" id="IPR002893">
    <property type="entry name" value="Znf_MYND"/>
</dbReference>
<dbReference type="PANTHER" id="PTHR12298">
    <property type="entry name" value="PCDC2 PROGRAMMED CELL DEATH PROTEIN 2 -RELATED"/>
    <property type="match status" value="1"/>
</dbReference>
<dbReference type="Pfam" id="PF01753">
    <property type="entry name" value="zf-MYND"/>
    <property type="match status" value="1"/>
</dbReference>
<evidence type="ECO:0000256" key="3">
    <source>
        <dbReference type="ARBA" id="ARBA00022833"/>
    </source>
</evidence>